<keyword evidence="5" id="KW-1185">Reference proteome</keyword>
<dbReference type="GO" id="GO:0016874">
    <property type="term" value="F:ligase activity"/>
    <property type="evidence" value="ECO:0007669"/>
    <property type="project" value="UniProtKB-KW"/>
</dbReference>
<evidence type="ECO:0000313" key="5">
    <source>
        <dbReference type="Proteomes" id="UP001447516"/>
    </source>
</evidence>
<evidence type="ECO:0000259" key="3">
    <source>
        <dbReference type="Pfam" id="PF13298"/>
    </source>
</evidence>
<dbReference type="Pfam" id="PF13298">
    <property type="entry name" value="LigD_N"/>
    <property type="match status" value="1"/>
</dbReference>
<feature type="region of interest" description="Disordered" evidence="1">
    <location>
        <begin position="1"/>
        <end position="31"/>
    </location>
</feature>
<feature type="domain" description="DNA ligase D 3'-phosphoesterase" evidence="3">
    <location>
        <begin position="38"/>
        <end position="138"/>
    </location>
</feature>
<evidence type="ECO:0000313" key="4">
    <source>
        <dbReference type="EMBL" id="MEN3540932.1"/>
    </source>
</evidence>
<dbReference type="Gene3D" id="3.30.1490.70">
    <property type="match status" value="2"/>
</dbReference>
<dbReference type="Pfam" id="PF01068">
    <property type="entry name" value="DNA_ligase_A_M"/>
    <property type="match status" value="1"/>
</dbReference>
<organism evidence="4 5">
    <name type="scientific">Microbispora maris</name>
    <dbReference type="NCBI Taxonomy" id="3144104"/>
    <lineage>
        <taxon>Bacteria</taxon>
        <taxon>Bacillati</taxon>
        <taxon>Actinomycetota</taxon>
        <taxon>Actinomycetes</taxon>
        <taxon>Streptosporangiales</taxon>
        <taxon>Streptosporangiaceae</taxon>
        <taxon>Microbispora</taxon>
    </lineage>
</organism>
<feature type="compositionally biased region" description="Basic and acidic residues" evidence="1">
    <location>
        <begin position="1"/>
        <end position="16"/>
    </location>
</feature>
<protein>
    <submittedName>
        <fullName evidence="4">DNA polymerase ligase N-terminal domain-containing protein</fullName>
    </submittedName>
</protein>
<dbReference type="InterPro" id="IPR014144">
    <property type="entry name" value="LigD_PE_domain"/>
</dbReference>
<keyword evidence="4" id="KW-0436">Ligase</keyword>
<name>A0ABV0B3L1_9ACTN</name>
<dbReference type="InterPro" id="IPR012310">
    <property type="entry name" value="DNA_ligase_ATP-dep_cent"/>
</dbReference>
<reference evidence="4 5" key="1">
    <citation type="submission" date="2024-05" db="EMBL/GenBank/DDBJ databases">
        <title>Microbispora sp.ZYX-F-249.</title>
        <authorList>
            <person name="Xie H."/>
        </authorList>
    </citation>
    <scope>NUCLEOTIDE SEQUENCE [LARGE SCALE GENOMIC DNA]</scope>
    <source>
        <strain evidence="4 5">ZYX-F-249</strain>
    </source>
</reference>
<sequence length="332" mass="37011">MADKLETYRAKRDVTRTSEPIPAEGPLPRGEDDTFVIQEHHARSLHWDLRLERGGVLVSWAIPKGLPPDPATNHLAVHTEDHPMEYARFEGEIPKGEYGGGTMTIWDRGHYATEKWSDREVKIVLAGTRVAGRYVLFRTRGRNWMIHRMDPPSGRWEPPPASLAPMTPVTRARAPRDPGAYAWEFWWGGARALAYVEGGRLTLRDPRGADVTGEHRWLRPMAESFGSRATVLDGEVVTFAGTPVYVAYDLLYDDGRSLLEEPFGRRRAGLETLDVNGPRWQTAPSWPGEVHAVRRAADEQGLPGVVGKRLDSAYAPGEESPAWVRLPGKAAG</sequence>
<gene>
    <name evidence="4" type="ORF">AAH991_37865</name>
</gene>
<evidence type="ECO:0000256" key="1">
    <source>
        <dbReference type="SAM" id="MobiDB-lite"/>
    </source>
</evidence>
<feature type="domain" description="ATP-dependent DNA ligase family profile" evidence="2">
    <location>
        <begin position="243"/>
        <end position="324"/>
    </location>
</feature>
<dbReference type="PANTHER" id="PTHR39465:SF1">
    <property type="entry name" value="DNA LIGASE D 3'-PHOSPHOESTERASE DOMAIN-CONTAINING PROTEIN"/>
    <property type="match status" value="1"/>
</dbReference>
<dbReference type="NCBIfam" id="TIGR02777">
    <property type="entry name" value="LigD_PE_dom"/>
    <property type="match status" value="1"/>
</dbReference>
<dbReference type="Gene3D" id="3.30.470.30">
    <property type="entry name" value="DNA ligase/mRNA capping enzyme"/>
    <property type="match status" value="2"/>
</dbReference>
<accession>A0ABV0B3L1</accession>
<dbReference type="SUPFAM" id="SSF56091">
    <property type="entry name" value="DNA ligase/mRNA capping enzyme, catalytic domain"/>
    <property type="match status" value="1"/>
</dbReference>
<dbReference type="RefSeq" id="WP_346230771.1">
    <property type="nucleotide sequence ID" value="NZ_JBDJAW010000065.1"/>
</dbReference>
<comment type="caution">
    <text evidence="4">The sequence shown here is derived from an EMBL/GenBank/DDBJ whole genome shotgun (WGS) entry which is preliminary data.</text>
</comment>
<dbReference type="EMBL" id="JBDJAW010000065">
    <property type="protein sequence ID" value="MEN3540932.1"/>
    <property type="molecule type" value="Genomic_DNA"/>
</dbReference>
<dbReference type="Proteomes" id="UP001447516">
    <property type="component" value="Unassembled WGS sequence"/>
</dbReference>
<evidence type="ECO:0000259" key="2">
    <source>
        <dbReference type="Pfam" id="PF01068"/>
    </source>
</evidence>
<dbReference type="PANTHER" id="PTHR39465">
    <property type="entry name" value="DNA LIGASE D, 3'-PHOSPHOESTERASE DOMAIN"/>
    <property type="match status" value="1"/>
</dbReference>
<proteinExistence type="predicted"/>